<evidence type="ECO:0000313" key="2">
    <source>
        <dbReference type="Proteomes" id="UP000830639"/>
    </source>
</evidence>
<accession>A0ABY4JNM8</accession>
<gene>
    <name evidence="1" type="ORF">MY490_06315</name>
</gene>
<name>A0ABY4JNM8_9BACI</name>
<proteinExistence type="predicted"/>
<reference evidence="1 2" key="1">
    <citation type="submission" date="2022-04" db="EMBL/GenBank/DDBJ databases">
        <title>Mechanism of arsenic methylation and mitigation arsenic toxicity by Bacillus sp. LH14 from an Arsenic-Contaminated Paddy Soil.</title>
        <authorList>
            <person name="Wang D."/>
        </authorList>
    </citation>
    <scope>NUCLEOTIDE SEQUENCE [LARGE SCALE GENOMIC DNA]</scope>
    <source>
        <strain evidence="1 2">LH14</strain>
    </source>
</reference>
<sequence>MASIERKKMDNALKKIVIPFLREHGFKGSLPHFRRMNEMNIDLITFQFNRWGGSFVVELTSCSLEGVTTYWGEHIPPNKVTAHDINDRFRLGANSKDGEGIWFEFENAKSEVEFENVASNMLILLNLSDRNWITSL</sequence>
<dbReference type="InterPro" id="IPR025412">
    <property type="entry name" value="DUF4304"/>
</dbReference>
<keyword evidence="2" id="KW-1185">Reference proteome</keyword>
<dbReference type="Proteomes" id="UP000830639">
    <property type="component" value="Chromosome"/>
</dbReference>
<protein>
    <submittedName>
        <fullName evidence="1">DUF4304 domain-containing protein</fullName>
    </submittedName>
</protein>
<organism evidence="1 2">
    <name type="scientific">Gottfriedia acidiceleris</name>
    <dbReference type="NCBI Taxonomy" id="371036"/>
    <lineage>
        <taxon>Bacteria</taxon>
        <taxon>Bacillati</taxon>
        <taxon>Bacillota</taxon>
        <taxon>Bacilli</taxon>
        <taxon>Bacillales</taxon>
        <taxon>Bacillaceae</taxon>
        <taxon>Gottfriedia</taxon>
    </lineage>
</organism>
<dbReference type="EMBL" id="CP096034">
    <property type="protein sequence ID" value="UPM55453.1"/>
    <property type="molecule type" value="Genomic_DNA"/>
</dbReference>
<dbReference type="Pfam" id="PF14137">
    <property type="entry name" value="DUF4304"/>
    <property type="match status" value="1"/>
</dbReference>
<evidence type="ECO:0000313" key="1">
    <source>
        <dbReference type="EMBL" id="UPM55453.1"/>
    </source>
</evidence>
<dbReference type="RefSeq" id="WP_248268465.1">
    <property type="nucleotide sequence ID" value="NZ_CP096034.1"/>
</dbReference>